<evidence type="ECO:0000313" key="2">
    <source>
        <dbReference type="Proteomes" id="UP001597045"/>
    </source>
</evidence>
<feature type="non-terminal residue" evidence="1">
    <location>
        <position position="183"/>
    </location>
</feature>
<gene>
    <name evidence="1" type="ORF">ACFQ1S_34820</name>
</gene>
<dbReference type="EMBL" id="JBHTIS010002764">
    <property type="protein sequence ID" value="MFD1050335.1"/>
    <property type="molecule type" value="Genomic_DNA"/>
</dbReference>
<organism evidence="1 2">
    <name type="scientific">Kibdelosporangium lantanae</name>
    <dbReference type="NCBI Taxonomy" id="1497396"/>
    <lineage>
        <taxon>Bacteria</taxon>
        <taxon>Bacillati</taxon>
        <taxon>Actinomycetota</taxon>
        <taxon>Actinomycetes</taxon>
        <taxon>Pseudonocardiales</taxon>
        <taxon>Pseudonocardiaceae</taxon>
        <taxon>Kibdelosporangium</taxon>
    </lineage>
</organism>
<accession>A0ABW3MMJ5</accession>
<proteinExistence type="predicted"/>
<sequence>MGASGWDYRVSYAGSVETSLLALQEQVLASGDFLWPWEDYDPDEDEDIVPRPTTMAELNAAKEIEEFWDAGTHTILDVDRMVAGDDDEIGGIRPLTDDELTEWFGSVEPSAADFERVPMHIQRVGETGTLSDLTETRWTGRSVVLYRDGKPAEVFDEIVVAVMVNKAKQTLFTAEERVGMLRD</sequence>
<comment type="caution">
    <text evidence="1">The sequence shown here is derived from an EMBL/GenBank/DDBJ whole genome shotgun (WGS) entry which is preliminary data.</text>
</comment>
<reference evidence="2" key="1">
    <citation type="journal article" date="2019" name="Int. J. Syst. Evol. Microbiol.">
        <title>The Global Catalogue of Microorganisms (GCM) 10K type strain sequencing project: providing services to taxonomists for standard genome sequencing and annotation.</title>
        <authorList>
            <consortium name="The Broad Institute Genomics Platform"/>
            <consortium name="The Broad Institute Genome Sequencing Center for Infectious Disease"/>
            <person name="Wu L."/>
            <person name="Ma J."/>
        </authorList>
    </citation>
    <scope>NUCLEOTIDE SEQUENCE [LARGE SCALE GENOMIC DNA]</scope>
    <source>
        <strain evidence="2">JCM 31486</strain>
    </source>
</reference>
<keyword evidence="2" id="KW-1185">Reference proteome</keyword>
<dbReference type="Proteomes" id="UP001597045">
    <property type="component" value="Unassembled WGS sequence"/>
</dbReference>
<protein>
    <submittedName>
        <fullName evidence="1">Uncharacterized protein</fullName>
    </submittedName>
</protein>
<name>A0ABW3MMJ5_9PSEU</name>
<evidence type="ECO:0000313" key="1">
    <source>
        <dbReference type="EMBL" id="MFD1050335.1"/>
    </source>
</evidence>